<evidence type="ECO:0000313" key="4">
    <source>
        <dbReference type="Proteomes" id="UP000036834"/>
    </source>
</evidence>
<dbReference type="RefSeq" id="WP_049739281.1">
    <property type="nucleotide sequence ID" value="NZ_BJON01000032.1"/>
</dbReference>
<evidence type="ECO:0000313" key="5">
    <source>
        <dbReference type="Proteomes" id="UP000319578"/>
    </source>
</evidence>
<evidence type="ECO:0000313" key="3">
    <source>
        <dbReference type="EMBL" id="KNB70310.1"/>
    </source>
</evidence>
<dbReference type="EMBL" id="BJON01000032">
    <property type="protein sequence ID" value="GED72658.1"/>
    <property type="molecule type" value="Genomic_DNA"/>
</dbReference>
<comment type="caution">
    <text evidence="3">The sequence shown here is derived from an EMBL/GenBank/DDBJ whole genome shotgun (WGS) entry which is preliminary data.</text>
</comment>
<reference evidence="3" key="2">
    <citation type="submission" date="2015-07" db="EMBL/GenBank/DDBJ databases">
        <title>MeaNS - Measles Nucleotide Surveillance Program.</title>
        <authorList>
            <person name="Tran T."/>
            <person name="Druce J."/>
        </authorList>
    </citation>
    <scope>NUCLEOTIDE SEQUENCE</scope>
    <source>
        <strain evidence="3">DSM 9887</strain>
    </source>
</reference>
<dbReference type="EMBL" id="LGIQ01000009">
    <property type="protein sequence ID" value="KNB70310.1"/>
    <property type="molecule type" value="Genomic_DNA"/>
</dbReference>
<keyword evidence="1" id="KW-1133">Transmembrane helix</keyword>
<keyword evidence="1" id="KW-0812">Transmembrane</keyword>
<proteinExistence type="predicted"/>
<feature type="transmembrane region" description="Helical" evidence="1">
    <location>
        <begin position="54"/>
        <end position="72"/>
    </location>
</feature>
<name>A0A0K9YQ49_9BACL</name>
<keyword evidence="5" id="KW-1185">Reference proteome</keyword>
<evidence type="ECO:0000313" key="2">
    <source>
        <dbReference type="EMBL" id="GED72658.1"/>
    </source>
</evidence>
<keyword evidence="1" id="KW-0472">Membrane</keyword>
<dbReference type="OrthoDB" id="18817at55080"/>
<sequence>MESILILLSLGLVTLVLYRIFIYKFNRFTRENIGLSIIGTIVSNEISQRPLSQFFILLYILLLTFLIVIMIFKK</sequence>
<dbReference type="Proteomes" id="UP000319578">
    <property type="component" value="Unassembled WGS sequence"/>
</dbReference>
<organism evidence="3 4">
    <name type="scientific">Brevibacillus reuszeri</name>
    <dbReference type="NCBI Taxonomy" id="54915"/>
    <lineage>
        <taxon>Bacteria</taxon>
        <taxon>Bacillati</taxon>
        <taxon>Bacillota</taxon>
        <taxon>Bacilli</taxon>
        <taxon>Bacillales</taxon>
        <taxon>Paenibacillaceae</taxon>
        <taxon>Brevibacillus</taxon>
    </lineage>
</organism>
<reference evidence="4" key="1">
    <citation type="submission" date="2015-07" db="EMBL/GenBank/DDBJ databases">
        <title>Genome sequencing project for genomic taxonomy and phylogenomics of Bacillus-like bacteria.</title>
        <authorList>
            <person name="Liu B."/>
            <person name="Wang J."/>
            <person name="Zhu Y."/>
            <person name="Liu G."/>
            <person name="Chen Q."/>
            <person name="Chen Z."/>
            <person name="Lan J."/>
            <person name="Che J."/>
            <person name="Ge C."/>
            <person name="Shi H."/>
            <person name="Pan Z."/>
            <person name="Liu X."/>
        </authorList>
    </citation>
    <scope>NUCLEOTIDE SEQUENCE [LARGE SCALE GENOMIC DNA]</scope>
    <source>
        <strain evidence="4">DSM 9887</strain>
    </source>
</reference>
<evidence type="ECO:0000256" key="1">
    <source>
        <dbReference type="SAM" id="Phobius"/>
    </source>
</evidence>
<gene>
    <name evidence="3" type="ORF">ADS79_15220</name>
    <name evidence="2" type="ORF">BRE01_63600</name>
</gene>
<dbReference type="AlphaFoldDB" id="A0A0K9YQ49"/>
<reference evidence="2 5" key="3">
    <citation type="submission" date="2019-06" db="EMBL/GenBank/DDBJ databases">
        <title>Whole genome shotgun sequence of Brevibacillus reuszeri NBRC 15719.</title>
        <authorList>
            <person name="Hosoyama A."/>
            <person name="Uohara A."/>
            <person name="Ohji S."/>
            <person name="Ichikawa N."/>
        </authorList>
    </citation>
    <scope>NUCLEOTIDE SEQUENCE [LARGE SCALE GENOMIC DNA]</scope>
    <source>
        <strain evidence="2 5">NBRC 15719</strain>
    </source>
</reference>
<dbReference type="Proteomes" id="UP000036834">
    <property type="component" value="Unassembled WGS sequence"/>
</dbReference>
<accession>A0A0K9YQ49</accession>
<protein>
    <submittedName>
        <fullName evidence="3">Uncharacterized protein</fullName>
    </submittedName>
</protein>
<dbReference type="PATRIC" id="fig|54915.3.peg.2039"/>